<accession>A0AAV0YZT9</accession>
<dbReference type="EMBL" id="OX451736">
    <property type="protein sequence ID" value="CAI8589562.1"/>
    <property type="molecule type" value="Genomic_DNA"/>
</dbReference>
<dbReference type="InterPro" id="IPR006626">
    <property type="entry name" value="PbH1"/>
</dbReference>
<feature type="region of interest" description="Disordered" evidence="10">
    <location>
        <begin position="396"/>
        <end position="445"/>
    </location>
</feature>
<keyword evidence="13" id="KW-1185">Reference proteome</keyword>
<feature type="chain" id="PRO_5043471670" description="Polygalacturonase" evidence="11">
    <location>
        <begin position="26"/>
        <end position="445"/>
    </location>
</feature>
<evidence type="ECO:0000256" key="3">
    <source>
        <dbReference type="ARBA" id="ARBA00022512"/>
    </source>
</evidence>
<protein>
    <recommendedName>
        <fullName evidence="14">Polygalacturonase</fullName>
    </recommendedName>
</protein>
<evidence type="ECO:0000313" key="13">
    <source>
        <dbReference type="Proteomes" id="UP001157006"/>
    </source>
</evidence>
<evidence type="ECO:0000256" key="1">
    <source>
        <dbReference type="ARBA" id="ARBA00004191"/>
    </source>
</evidence>
<keyword evidence="3" id="KW-0134">Cell wall</keyword>
<evidence type="ECO:0000256" key="6">
    <source>
        <dbReference type="ARBA" id="ARBA00023295"/>
    </source>
</evidence>
<evidence type="ECO:0000256" key="7">
    <source>
        <dbReference type="ARBA" id="ARBA00023316"/>
    </source>
</evidence>
<dbReference type="SMART" id="SM00710">
    <property type="entry name" value="PbH1"/>
    <property type="match status" value="5"/>
</dbReference>
<dbReference type="FunFam" id="2.160.20.10:FF:000004">
    <property type="entry name" value="Pectin lyase-like superfamily protein"/>
    <property type="match status" value="1"/>
</dbReference>
<evidence type="ECO:0000256" key="9">
    <source>
        <dbReference type="RuleBase" id="RU361169"/>
    </source>
</evidence>
<comment type="similarity">
    <text evidence="2 9">Belongs to the glycosyl hydrolase 28 family.</text>
</comment>
<dbReference type="GO" id="GO:0005975">
    <property type="term" value="P:carbohydrate metabolic process"/>
    <property type="evidence" value="ECO:0007669"/>
    <property type="project" value="InterPro"/>
</dbReference>
<feature type="compositionally biased region" description="Basic and acidic residues" evidence="10">
    <location>
        <begin position="423"/>
        <end position="445"/>
    </location>
</feature>
<feature type="signal peptide" evidence="11">
    <location>
        <begin position="1"/>
        <end position="25"/>
    </location>
</feature>
<sequence>MMKKLSISIIISFLYFLANFSAAHSAVLDISKFGGSPNVDITKAFTSAWNEACASISAAKIVIPSGTYKMGLLEVKGPCKAPVEVQVDGTIQAPPNNADLKGAEQWIRFDSIESLTLSGKGVFDGQGAAAWKGASIAWKDKSHGTGSDKRAINIYFAACTNTLVTGITSKDSKYFHFNVLGCNNITFDGVTIIAPDESPNTDGIHMGRSNGVTITNTNIGTGDDCVSLGDGSKKVTVQNVNCGPGHGISVGSLGKYPNEENVEGFLVKNCTLTKTENGVRIKTWPDTPGKITVTDMHFEDITMNNVMNPVIVDQEYCPWNQCSKKNPSQIKLSKVTFKNIKGTSGTAEGVTIICSSGVPCDGVELNNVDLTFNGAPATAKCSHVNPLVTGKAPVCGASASASPSGSSGSASASPSASPAQESAPKEEKLPSKKGASSKEEKEDDD</sequence>
<dbReference type="Proteomes" id="UP001157006">
    <property type="component" value="Chromosome 1L"/>
</dbReference>
<dbReference type="PROSITE" id="PS00502">
    <property type="entry name" value="POLYGALACTURONASE"/>
    <property type="match status" value="1"/>
</dbReference>
<dbReference type="Pfam" id="PF00295">
    <property type="entry name" value="Glyco_hydro_28"/>
    <property type="match status" value="1"/>
</dbReference>
<feature type="compositionally biased region" description="Low complexity" evidence="10">
    <location>
        <begin position="396"/>
        <end position="419"/>
    </location>
</feature>
<keyword evidence="5 9" id="KW-0378">Hydrolase</keyword>
<dbReference type="PANTHER" id="PTHR31375">
    <property type="match status" value="1"/>
</dbReference>
<keyword evidence="11" id="KW-0732">Signal</keyword>
<evidence type="ECO:0000313" key="12">
    <source>
        <dbReference type="EMBL" id="CAI8589562.1"/>
    </source>
</evidence>
<dbReference type="SUPFAM" id="SSF51126">
    <property type="entry name" value="Pectin lyase-like"/>
    <property type="match status" value="1"/>
</dbReference>
<gene>
    <name evidence="12" type="ORF">VFH_I398560</name>
</gene>
<organism evidence="12 13">
    <name type="scientific">Vicia faba</name>
    <name type="common">Broad bean</name>
    <name type="synonym">Faba vulgaris</name>
    <dbReference type="NCBI Taxonomy" id="3906"/>
    <lineage>
        <taxon>Eukaryota</taxon>
        <taxon>Viridiplantae</taxon>
        <taxon>Streptophyta</taxon>
        <taxon>Embryophyta</taxon>
        <taxon>Tracheophyta</taxon>
        <taxon>Spermatophyta</taxon>
        <taxon>Magnoliopsida</taxon>
        <taxon>eudicotyledons</taxon>
        <taxon>Gunneridae</taxon>
        <taxon>Pentapetalae</taxon>
        <taxon>rosids</taxon>
        <taxon>fabids</taxon>
        <taxon>Fabales</taxon>
        <taxon>Fabaceae</taxon>
        <taxon>Papilionoideae</taxon>
        <taxon>50 kb inversion clade</taxon>
        <taxon>NPAAA clade</taxon>
        <taxon>Hologalegina</taxon>
        <taxon>IRL clade</taxon>
        <taxon>Fabeae</taxon>
        <taxon>Vicia</taxon>
    </lineage>
</organism>
<proteinExistence type="inferred from homology"/>
<evidence type="ECO:0000256" key="10">
    <source>
        <dbReference type="SAM" id="MobiDB-lite"/>
    </source>
</evidence>
<evidence type="ECO:0000256" key="8">
    <source>
        <dbReference type="PROSITE-ProRule" id="PRU10052"/>
    </source>
</evidence>
<keyword evidence="7" id="KW-0961">Cell wall biogenesis/degradation</keyword>
<dbReference type="Gene3D" id="2.160.20.10">
    <property type="entry name" value="Single-stranded right-handed beta-helix, Pectin lyase-like"/>
    <property type="match status" value="1"/>
</dbReference>
<feature type="active site" evidence="8">
    <location>
        <position position="246"/>
    </location>
</feature>
<reference evidence="12 13" key="1">
    <citation type="submission" date="2023-01" db="EMBL/GenBank/DDBJ databases">
        <authorList>
            <person name="Kreplak J."/>
        </authorList>
    </citation>
    <scope>NUCLEOTIDE SEQUENCE [LARGE SCALE GENOMIC DNA]</scope>
</reference>
<evidence type="ECO:0000256" key="11">
    <source>
        <dbReference type="SAM" id="SignalP"/>
    </source>
</evidence>
<dbReference type="InterPro" id="IPR012334">
    <property type="entry name" value="Pectin_lyas_fold"/>
</dbReference>
<evidence type="ECO:0000256" key="4">
    <source>
        <dbReference type="ARBA" id="ARBA00022525"/>
    </source>
</evidence>
<dbReference type="InterPro" id="IPR000743">
    <property type="entry name" value="Glyco_hydro_28"/>
</dbReference>
<dbReference type="GO" id="GO:0004650">
    <property type="term" value="F:polygalacturonase activity"/>
    <property type="evidence" value="ECO:0007669"/>
    <property type="project" value="InterPro"/>
</dbReference>
<dbReference type="GO" id="GO:0071555">
    <property type="term" value="P:cell wall organization"/>
    <property type="evidence" value="ECO:0007669"/>
    <property type="project" value="UniProtKB-KW"/>
</dbReference>
<comment type="subcellular location">
    <subcellularLocation>
        <location evidence="1">Secreted</location>
        <location evidence="1">Cell wall</location>
    </subcellularLocation>
</comment>
<keyword evidence="4" id="KW-0964">Secreted</keyword>
<evidence type="ECO:0000256" key="2">
    <source>
        <dbReference type="ARBA" id="ARBA00008834"/>
    </source>
</evidence>
<keyword evidence="6 9" id="KW-0326">Glycosidase</keyword>
<name>A0AAV0YZT9_VICFA</name>
<dbReference type="InterPro" id="IPR011050">
    <property type="entry name" value="Pectin_lyase_fold/virulence"/>
</dbReference>
<dbReference type="AlphaFoldDB" id="A0AAV0YZT9"/>
<evidence type="ECO:0000256" key="5">
    <source>
        <dbReference type="ARBA" id="ARBA00022801"/>
    </source>
</evidence>
<evidence type="ECO:0008006" key="14">
    <source>
        <dbReference type="Google" id="ProtNLM"/>
    </source>
</evidence>